<organism evidence="1">
    <name type="scientific">marine sediment metagenome</name>
    <dbReference type="NCBI Taxonomy" id="412755"/>
    <lineage>
        <taxon>unclassified sequences</taxon>
        <taxon>metagenomes</taxon>
        <taxon>ecological metagenomes</taxon>
    </lineage>
</organism>
<gene>
    <name evidence="1" type="ORF">LCGC14_1832890</name>
</gene>
<protein>
    <submittedName>
        <fullName evidence="1">Uncharacterized protein</fullName>
    </submittedName>
</protein>
<proteinExistence type="predicted"/>
<dbReference type="EMBL" id="LAZR01018131">
    <property type="protein sequence ID" value="KKL97594.1"/>
    <property type="molecule type" value="Genomic_DNA"/>
</dbReference>
<dbReference type="AlphaFoldDB" id="A0A0F9GFG2"/>
<sequence length="276" mass="32611">MSSYHHTKDPDPAWQENLERLAPQGENVNWLKIHWFAGWDYEPVQRWRIFEMIHVREVDGKLNVPYEMLEDLKGMSPRHEKNGKWLTEGFQVLEEESDQVKERWCSWSSVDFDQWTLFQETGCFPVPVWIIQGDKGGHRWRLSSSELGILKESGIEEPELPFPGELPYSDYNQLTFTKLAEFDRLRKWRMNTEWDSRLGPNHAGLWVRQERQEMEKDYNRALLKHLEDQMEAAVGDLPRSYLPGTADMPRGDYKYNKDEDAEDEAFVNDTATTLEV</sequence>
<comment type="caution">
    <text evidence="1">The sequence shown here is derived from an EMBL/GenBank/DDBJ whole genome shotgun (WGS) entry which is preliminary data.</text>
</comment>
<name>A0A0F9GFG2_9ZZZZ</name>
<evidence type="ECO:0000313" key="1">
    <source>
        <dbReference type="EMBL" id="KKL97594.1"/>
    </source>
</evidence>
<reference evidence="1" key="1">
    <citation type="journal article" date="2015" name="Nature">
        <title>Complex archaea that bridge the gap between prokaryotes and eukaryotes.</title>
        <authorList>
            <person name="Spang A."/>
            <person name="Saw J.H."/>
            <person name="Jorgensen S.L."/>
            <person name="Zaremba-Niedzwiedzka K."/>
            <person name="Martijn J."/>
            <person name="Lind A.E."/>
            <person name="van Eijk R."/>
            <person name="Schleper C."/>
            <person name="Guy L."/>
            <person name="Ettema T.J."/>
        </authorList>
    </citation>
    <scope>NUCLEOTIDE SEQUENCE</scope>
</reference>
<accession>A0A0F9GFG2</accession>